<evidence type="ECO:0000313" key="1">
    <source>
        <dbReference type="EMBL" id="PZX61542.1"/>
    </source>
</evidence>
<dbReference type="Proteomes" id="UP000249720">
    <property type="component" value="Unassembled WGS sequence"/>
</dbReference>
<name>A0A2W7TDY9_9BACT</name>
<dbReference type="CDD" id="cd08916">
    <property type="entry name" value="TrHb3_P"/>
    <property type="match status" value="1"/>
</dbReference>
<dbReference type="InterPro" id="IPR009050">
    <property type="entry name" value="Globin-like_sf"/>
</dbReference>
<dbReference type="GO" id="GO:0019825">
    <property type="term" value="F:oxygen binding"/>
    <property type="evidence" value="ECO:0007669"/>
    <property type="project" value="InterPro"/>
</dbReference>
<gene>
    <name evidence="1" type="ORF">LX80_02272</name>
</gene>
<protein>
    <submittedName>
        <fullName evidence="1">Hemoglobin</fullName>
    </submittedName>
</protein>
<dbReference type="SUPFAM" id="SSF46458">
    <property type="entry name" value="Globin-like"/>
    <property type="match status" value="1"/>
</dbReference>
<proteinExistence type="predicted"/>
<accession>A0A2W7TDY9</accession>
<keyword evidence="2" id="KW-1185">Reference proteome</keyword>
<dbReference type="EMBL" id="QKZV01000007">
    <property type="protein sequence ID" value="PZX61542.1"/>
    <property type="molecule type" value="Genomic_DNA"/>
</dbReference>
<sequence>MKKDIENRSDIELLVNTFYAEVKKDMLLQTYFQHLSELQWQKHLERMYLFWENALFHSGGYFGNPLKTHRKIDSKNKILHKHFKRWLQLFFRVTDNYFVGEVANAAKQRAYNIAVVIELKLKDENLSLGSK</sequence>
<dbReference type="Gene3D" id="1.10.490.10">
    <property type="entry name" value="Globins"/>
    <property type="match status" value="1"/>
</dbReference>
<dbReference type="GO" id="GO:0020037">
    <property type="term" value="F:heme binding"/>
    <property type="evidence" value="ECO:0007669"/>
    <property type="project" value="InterPro"/>
</dbReference>
<evidence type="ECO:0000313" key="2">
    <source>
        <dbReference type="Proteomes" id="UP000249720"/>
    </source>
</evidence>
<reference evidence="1 2" key="1">
    <citation type="submission" date="2018-06" db="EMBL/GenBank/DDBJ databases">
        <title>Genomic Encyclopedia of Archaeal and Bacterial Type Strains, Phase II (KMG-II): from individual species to whole genera.</title>
        <authorList>
            <person name="Goeker M."/>
        </authorList>
    </citation>
    <scope>NUCLEOTIDE SEQUENCE [LARGE SCALE GENOMIC DNA]</scope>
    <source>
        <strain evidence="1 2">DSM 23241</strain>
    </source>
</reference>
<organism evidence="1 2">
    <name type="scientific">Hydrotalea sandarakina</name>
    <dbReference type="NCBI Taxonomy" id="1004304"/>
    <lineage>
        <taxon>Bacteria</taxon>
        <taxon>Pseudomonadati</taxon>
        <taxon>Bacteroidota</taxon>
        <taxon>Chitinophagia</taxon>
        <taxon>Chitinophagales</taxon>
        <taxon>Chitinophagaceae</taxon>
        <taxon>Hydrotalea</taxon>
    </lineage>
</organism>
<dbReference type="AlphaFoldDB" id="A0A2W7TDY9"/>
<dbReference type="OrthoDB" id="25954at2"/>
<dbReference type="InterPro" id="IPR012292">
    <property type="entry name" value="Globin/Proto"/>
</dbReference>
<comment type="caution">
    <text evidence="1">The sequence shown here is derived from an EMBL/GenBank/DDBJ whole genome shotgun (WGS) entry which is preliminary data.</text>
</comment>
<dbReference type="RefSeq" id="WP_111296530.1">
    <property type="nucleotide sequence ID" value="NZ_QKZV01000007.1"/>
</dbReference>